<dbReference type="InterPro" id="IPR025355">
    <property type="entry name" value="DUF4259"/>
</dbReference>
<sequence length="146" mass="16695">MGYWGYGVFQNDFVGDWVIDLIESDSMNLIEEAIQLPLKDAFIEADTASIAIGAIEILLALQVTTNRKQNLKEIHSWEYEELEEWIENHKGQGGNLLVDAHRALVKIIAESELAELWKDSDQHNNWLKTVKDLENRLSQTSREITG</sequence>
<dbReference type="EMBL" id="VNHS01000005">
    <property type="protein sequence ID" value="TYP74458.1"/>
    <property type="molecule type" value="Genomic_DNA"/>
</dbReference>
<reference evidence="1 2" key="1">
    <citation type="submission" date="2019-07" db="EMBL/GenBank/DDBJ databases">
        <title>Genomic Encyclopedia of Type Strains, Phase III (KMG-III): the genomes of soil and plant-associated and newly described type strains.</title>
        <authorList>
            <person name="Whitman W."/>
        </authorList>
    </citation>
    <scope>NUCLEOTIDE SEQUENCE [LARGE SCALE GENOMIC DNA]</scope>
    <source>
        <strain evidence="1 2">BL24</strain>
    </source>
</reference>
<dbReference type="RefSeq" id="WP_148929723.1">
    <property type="nucleotide sequence ID" value="NZ_VNHS01000005.1"/>
</dbReference>
<dbReference type="Pfam" id="PF14078">
    <property type="entry name" value="DUF4259"/>
    <property type="match status" value="1"/>
</dbReference>
<proteinExistence type="predicted"/>
<dbReference type="AlphaFoldDB" id="A0A5S5C777"/>
<dbReference type="OrthoDB" id="191350at2"/>
<keyword evidence="2" id="KW-1185">Reference proteome</keyword>
<name>A0A5S5C777_9BACL</name>
<comment type="caution">
    <text evidence="1">The sequence shown here is derived from an EMBL/GenBank/DDBJ whole genome shotgun (WGS) entry which is preliminary data.</text>
</comment>
<protein>
    <submittedName>
        <fullName evidence="1">Uncharacterized protein DUF4259</fullName>
    </submittedName>
</protein>
<dbReference type="Proteomes" id="UP000323257">
    <property type="component" value="Unassembled WGS sequence"/>
</dbReference>
<gene>
    <name evidence="1" type="ORF">BCM02_1052</name>
</gene>
<accession>A0A5S5C777</accession>
<organism evidence="1 2">
    <name type="scientific">Paenibacillus methanolicus</name>
    <dbReference type="NCBI Taxonomy" id="582686"/>
    <lineage>
        <taxon>Bacteria</taxon>
        <taxon>Bacillati</taxon>
        <taxon>Bacillota</taxon>
        <taxon>Bacilli</taxon>
        <taxon>Bacillales</taxon>
        <taxon>Paenibacillaceae</taxon>
        <taxon>Paenibacillus</taxon>
    </lineage>
</organism>
<evidence type="ECO:0000313" key="2">
    <source>
        <dbReference type="Proteomes" id="UP000323257"/>
    </source>
</evidence>
<evidence type="ECO:0000313" key="1">
    <source>
        <dbReference type="EMBL" id="TYP74458.1"/>
    </source>
</evidence>